<accession>A0A7X9RU17</accession>
<gene>
    <name evidence="1" type="ORF">HHU12_11190</name>
</gene>
<evidence type="ECO:0000313" key="2">
    <source>
        <dbReference type="Proteomes" id="UP000576082"/>
    </source>
</evidence>
<reference evidence="1 2" key="1">
    <citation type="submission" date="2020-04" db="EMBL/GenBank/DDBJ databases">
        <title>Flammeovirga sp. SR4, a novel species isolated from seawater.</title>
        <authorList>
            <person name="Wang X."/>
        </authorList>
    </citation>
    <scope>NUCLEOTIDE SEQUENCE [LARGE SCALE GENOMIC DNA]</scope>
    <source>
        <strain evidence="1 2">ATCC 23126</strain>
    </source>
</reference>
<sequence>MSGIWKHKATIIDGQTFKLKELNIWDFQWENTGNSIQVKDPKYGQSYKLSIYKIVKENIEIQFAAGEFSNCVWGIYMES</sequence>
<organism evidence="1 2">
    <name type="scientific">Flammeovirga aprica JL-4</name>
    <dbReference type="NCBI Taxonomy" id="694437"/>
    <lineage>
        <taxon>Bacteria</taxon>
        <taxon>Pseudomonadati</taxon>
        <taxon>Bacteroidota</taxon>
        <taxon>Cytophagia</taxon>
        <taxon>Cytophagales</taxon>
        <taxon>Flammeovirgaceae</taxon>
        <taxon>Flammeovirga</taxon>
    </lineage>
</organism>
<keyword evidence="2" id="KW-1185">Reference proteome</keyword>
<dbReference type="AlphaFoldDB" id="A0A7X9RU17"/>
<protein>
    <submittedName>
        <fullName evidence="1">Uncharacterized protein</fullName>
    </submittedName>
</protein>
<evidence type="ECO:0000313" key="1">
    <source>
        <dbReference type="EMBL" id="NME68524.1"/>
    </source>
</evidence>
<name>A0A7X9RU17_9BACT</name>
<dbReference type="EMBL" id="JABANE010000025">
    <property type="protein sequence ID" value="NME68524.1"/>
    <property type="molecule type" value="Genomic_DNA"/>
</dbReference>
<proteinExistence type="predicted"/>
<dbReference type="Proteomes" id="UP000576082">
    <property type="component" value="Unassembled WGS sequence"/>
</dbReference>
<comment type="caution">
    <text evidence="1">The sequence shown here is derived from an EMBL/GenBank/DDBJ whole genome shotgun (WGS) entry which is preliminary data.</text>
</comment>
<dbReference type="RefSeq" id="WP_169656827.1">
    <property type="nucleotide sequence ID" value="NZ_JABANE010000025.1"/>
</dbReference>